<dbReference type="SUPFAM" id="SSF58104">
    <property type="entry name" value="Methyl-accepting chemotaxis protein (MCP) signaling domain"/>
    <property type="match status" value="1"/>
</dbReference>
<protein>
    <recommendedName>
        <fullName evidence="7">Methyl-accepting transducer domain-containing protein</fullName>
    </recommendedName>
</protein>
<dbReference type="PROSITE" id="PS50111">
    <property type="entry name" value="CHEMOTAXIS_TRANSDUC_2"/>
    <property type="match status" value="1"/>
</dbReference>
<feature type="transmembrane region" description="Helical" evidence="6">
    <location>
        <begin position="141"/>
        <end position="163"/>
    </location>
</feature>
<dbReference type="Gene3D" id="1.10.287.950">
    <property type="entry name" value="Methyl-accepting chemotaxis protein"/>
    <property type="match status" value="1"/>
</dbReference>
<feature type="transmembrane region" description="Helical" evidence="6">
    <location>
        <begin position="12"/>
        <end position="31"/>
    </location>
</feature>
<keyword evidence="6" id="KW-0812">Transmembrane</keyword>
<keyword evidence="6" id="KW-0472">Membrane</keyword>
<dbReference type="AlphaFoldDB" id="A0A545T4S1"/>
<evidence type="ECO:0000256" key="3">
    <source>
        <dbReference type="ARBA" id="ARBA00029447"/>
    </source>
</evidence>
<feature type="transmembrane region" description="Helical" evidence="6">
    <location>
        <begin position="63"/>
        <end position="81"/>
    </location>
</feature>
<dbReference type="EMBL" id="VIKR01000005">
    <property type="protein sequence ID" value="TQV72172.1"/>
    <property type="molecule type" value="Genomic_DNA"/>
</dbReference>
<comment type="similarity">
    <text evidence="3">Belongs to the methyl-accepting chemotaxis (MCP) protein family.</text>
</comment>
<comment type="subcellular location">
    <subcellularLocation>
        <location evidence="1">Membrane</location>
    </subcellularLocation>
</comment>
<dbReference type="GO" id="GO:0004888">
    <property type="term" value="F:transmembrane signaling receptor activity"/>
    <property type="evidence" value="ECO:0007669"/>
    <property type="project" value="InterPro"/>
</dbReference>
<dbReference type="SMART" id="SM00283">
    <property type="entry name" value="MA"/>
    <property type="match status" value="1"/>
</dbReference>
<dbReference type="InterPro" id="IPR004089">
    <property type="entry name" value="MCPsignal_dom"/>
</dbReference>
<feature type="transmembrane region" description="Helical" evidence="6">
    <location>
        <begin position="110"/>
        <end position="135"/>
    </location>
</feature>
<evidence type="ECO:0000256" key="2">
    <source>
        <dbReference type="ARBA" id="ARBA00023224"/>
    </source>
</evidence>
<organism evidence="8 9">
    <name type="scientific">Aliikangiella marina</name>
    <dbReference type="NCBI Taxonomy" id="1712262"/>
    <lineage>
        <taxon>Bacteria</taxon>
        <taxon>Pseudomonadati</taxon>
        <taxon>Pseudomonadota</taxon>
        <taxon>Gammaproteobacteria</taxon>
        <taxon>Oceanospirillales</taxon>
        <taxon>Pleioneaceae</taxon>
        <taxon>Aliikangiella</taxon>
    </lineage>
</organism>
<dbReference type="OrthoDB" id="2489132at2"/>
<dbReference type="GO" id="GO:0016020">
    <property type="term" value="C:membrane"/>
    <property type="evidence" value="ECO:0007669"/>
    <property type="project" value="UniProtKB-SubCell"/>
</dbReference>
<dbReference type="PANTHER" id="PTHR32089">
    <property type="entry name" value="METHYL-ACCEPTING CHEMOTAXIS PROTEIN MCPB"/>
    <property type="match status" value="1"/>
</dbReference>
<gene>
    <name evidence="8" type="ORF">FLL45_18305</name>
</gene>
<dbReference type="Pfam" id="PF00015">
    <property type="entry name" value="MCPsignal"/>
    <property type="match status" value="1"/>
</dbReference>
<dbReference type="GO" id="GO:0007165">
    <property type="term" value="P:signal transduction"/>
    <property type="evidence" value="ECO:0007669"/>
    <property type="project" value="UniProtKB-KW"/>
</dbReference>
<feature type="domain" description="Methyl-accepting transducer" evidence="7">
    <location>
        <begin position="221"/>
        <end position="457"/>
    </location>
</feature>
<dbReference type="PANTHER" id="PTHR32089:SF112">
    <property type="entry name" value="LYSOZYME-LIKE PROTEIN-RELATED"/>
    <property type="match status" value="1"/>
</dbReference>
<proteinExistence type="inferred from homology"/>
<keyword evidence="2 4" id="KW-0807">Transducer</keyword>
<dbReference type="CDD" id="cd11386">
    <property type="entry name" value="MCP_signal"/>
    <property type="match status" value="1"/>
</dbReference>
<evidence type="ECO:0000256" key="5">
    <source>
        <dbReference type="SAM" id="Coils"/>
    </source>
</evidence>
<feature type="coiled-coil region" evidence="5">
    <location>
        <begin position="257"/>
        <end position="319"/>
    </location>
</feature>
<dbReference type="Proteomes" id="UP000317839">
    <property type="component" value="Unassembled WGS sequence"/>
</dbReference>
<evidence type="ECO:0000256" key="4">
    <source>
        <dbReference type="PROSITE-ProRule" id="PRU00284"/>
    </source>
</evidence>
<feature type="coiled-coil region" evidence="5">
    <location>
        <begin position="397"/>
        <end position="424"/>
    </location>
</feature>
<name>A0A545T4S1_9GAMM</name>
<evidence type="ECO:0000259" key="7">
    <source>
        <dbReference type="PROSITE" id="PS50111"/>
    </source>
</evidence>
<sequence>MTQFNPKLTKHASEVLSVLIYVLSAFSILYSALHSTWVSSLVVTIPLVILTFLINANAAATRLSQFFYASALMVISALHIHQSMGTIEAHFSVFALMAVLVIYRDIFPVIIGALVIAVHHMLFNWLQMAEVAVFIFPEPSWNLVFIHAAYVVVEAIILCYLAVQVGKESRASDDLSKTIHKIMRNEGQFDLTTRCLDDEENRQFNQFIDSMVKTVTSVSDSATHLSENSGELKNLSSDTHDSVNRNQEHVTMISAAIEEMTSSLQEVNEQMQQVNSSVEETNQRAMQSKDTVVNNKEAMLELSNDFKQLSGEINQLALEHEQIDSVLDVIKSIADQTNLLALNAAIEAARAGEQGRGFAVVADEVRNLAGKTQQSTEEIQKMVESLQSASAKAVASMEKSQGQAEQSAERAAQAEEALTDMANKMAAIDGLVSQVFESVNQQSSATNEISSQIEKIRIQAQENVALADQSNQTGIAIAKLAENLEDEMKNFSV</sequence>
<keyword evidence="5" id="KW-0175">Coiled coil</keyword>
<feature type="transmembrane region" description="Helical" evidence="6">
    <location>
        <begin position="37"/>
        <end position="56"/>
    </location>
</feature>
<accession>A0A545T4S1</accession>
<dbReference type="InterPro" id="IPR004090">
    <property type="entry name" value="Chemotax_Me-accpt_rcpt"/>
</dbReference>
<dbReference type="RefSeq" id="WP_142943502.1">
    <property type="nucleotide sequence ID" value="NZ_VIKR01000005.1"/>
</dbReference>
<evidence type="ECO:0000256" key="1">
    <source>
        <dbReference type="ARBA" id="ARBA00004370"/>
    </source>
</evidence>
<dbReference type="PRINTS" id="PR00260">
    <property type="entry name" value="CHEMTRNSDUCR"/>
</dbReference>
<dbReference type="FunFam" id="1.10.287.950:FF:000001">
    <property type="entry name" value="Methyl-accepting chemotaxis sensory transducer"/>
    <property type="match status" value="1"/>
</dbReference>
<keyword evidence="6" id="KW-1133">Transmembrane helix</keyword>
<keyword evidence="9" id="KW-1185">Reference proteome</keyword>
<evidence type="ECO:0000313" key="9">
    <source>
        <dbReference type="Proteomes" id="UP000317839"/>
    </source>
</evidence>
<evidence type="ECO:0000256" key="6">
    <source>
        <dbReference type="SAM" id="Phobius"/>
    </source>
</evidence>
<dbReference type="GO" id="GO:0006935">
    <property type="term" value="P:chemotaxis"/>
    <property type="evidence" value="ECO:0007669"/>
    <property type="project" value="InterPro"/>
</dbReference>
<reference evidence="8 9" key="1">
    <citation type="submission" date="2019-06" db="EMBL/GenBank/DDBJ databases">
        <title>Draft genome of Aliikangiella marina GYP-15.</title>
        <authorList>
            <person name="Wang G."/>
        </authorList>
    </citation>
    <scope>NUCLEOTIDE SEQUENCE [LARGE SCALE GENOMIC DNA]</scope>
    <source>
        <strain evidence="8 9">GYP-15</strain>
    </source>
</reference>
<evidence type="ECO:0000313" key="8">
    <source>
        <dbReference type="EMBL" id="TQV72172.1"/>
    </source>
</evidence>
<comment type="caution">
    <text evidence="8">The sequence shown here is derived from an EMBL/GenBank/DDBJ whole genome shotgun (WGS) entry which is preliminary data.</text>
</comment>